<protein>
    <recommendedName>
        <fullName evidence="9">Sec-independent protein translocase protein TatB</fullName>
    </recommendedName>
</protein>
<comment type="subcellular location">
    <subcellularLocation>
        <location evidence="9">Cell membrane</location>
        <topology evidence="9">Single-pass membrane protein</topology>
    </subcellularLocation>
    <subcellularLocation>
        <location evidence="1">Membrane</location>
        <topology evidence="1">Single-pass membrane protein</topology>
    </subcellularLocation>
</comment>
<dbReference type="PANTHER" id="PTHR33162">
    <property type="entry name" value="SEC-INDEPENDENT PROTEIN TRANSLOCASE PROTEIN TATA, CHLOROPLASTIC"/>
    <property type="match status" value="1"/>
</dbReference>
<keyword evidence="3 9" id="KW-1003">Cell membrane</keyword>
<evidence type="ECO:0000256" key="7">
    <source>
        <dbReference type="ARBA" id="ARBA00023010"/>
    </source>
</evidence>
<name>A0A450XI66_9GAMM</name>
<keyword evidence="6 9" id="KW-1133">Transmembrane helix</keyword>
<evidence type="ECO:0000256" key="9">
    <source>
        <dbReference type="HAMAP-Rule" id="MF_00237"/>
    </source>
</evidence>
<comment type="subunit">
    <text evidence="9">The Tat system comprises two distinct complexes: a TatABC complex, containing multiple copies of TatA, TatB and TatC subunits, and a separate TatA complex, containing only TatA subunits. Substrates initially bind to the TatABC complex, which probably triggers association of the separate TatA complex to form the active translocon.</text>
</comment>
<evidence type="ECO:0000256" key="1">
    <source>
        <dbReference type="ARBA" id="ARBA00004167"/>
    </source>
</evidence>
<dbReference type="EMBL" id="CAADFO010000042">
    <property type="protein sequence ID" value="VFK28868.1"/>
    <property type="molecule type" value="Genomic_DNA"/>
</dbReference>
<comment type="function">
    <text evidence="9">Part of the twin-arginine translocation (Tat) system that transports large folded proteins containing a characteristic twin-arginine motif in their signal peptide across membranes. Together with TatC, TatB is part of a receptor directly interacting with Tat signal peptides. TatB may form an oligomeric binding site that transiently accommodates folded Tat precursor proteins before their translocation.</text>
</comment>
<accession>A0A450XI66</accession>
<keyword evidence="2 9" id="KW-0813">Transport</keyword>
<evidence type="ECO:0000313" key="13">
    <source>
        <dbReference type="EMBL" id="VFK34062.1"/>
    </source>
</evidence>
<evidence type="ECO:0000313" key="12">
    <source>
        <dbReference type="EMBL" id="VFK28868.1"/>
    </source>
</evidence>
<evidence type="ECO:0000256" key="10">
    <source>
        <dbReference type="SAM" id="MobiDB-lite"/>
    </source>
</evidence>
<dbReference type="InterPro" id="IPR003369">
    <property type="entry name" value="TatA/B/E"/>
</dbReference>
<evidence type="ECO:0000256" key="3">
    <source>
        <dbReference type="ARBA" id="ARBA00022475"/>
    </source>
</evidence>
<dbReference type="Gene3D" id="1.20.5.3310">
    <property type="match status" value="1"/>
</dbReference>
<dbReference type="NCBIfam" id="TIGR01410">
    <property type="entry name" value="tatB"/>
    <property type="match status" value="1"/>
</dbReference>
<evidence type="ECO:0000256" key="5">
    <source>
        <dbReference type="ARBA" id="ARBA00022927"/>
    </source>
</evidence>
<feature type="compositionally biased region" description="Polar residues" evidence="10">
    <location>
        <begin position="83"/>
        <end position="94"/>
    </location>
</feature>
<evidence type="ECO:0000256" key="8">
    <source>
        <dbReference type="ARBA" id="ARBA00023136"/>
    </source>
</evidence>
<organism evidence="12">
    <name type="scientific">Candidatus Kentrum sp. MB</name>
    <dbReference type="NCBI Taxonomy" id="2138164"/>
    <lineage>
        <taxon>Bacteria</taxon>
        <taxon>Pseudomonadati</taxon>
        <taxon>Pseudomonadota</taxon>
        <taxon>Gammaproteobacteria</taxon>
        <taxon>Candidatus Kentrum</taxon>
    </lineage>
</organism>
<evidence type="ECO:0000256" key="6">
    <source>
        <dbReference type="ARBA" id="ARBA00022989"/>
    </source>
</evidence>
<evidence type="ECO:0000256" key="2">
    <source>
        <dbReference type="ARBA" id="ARBA00022448"/>
    </source>
</evidence>
<comment type="similarity">
    <text evidence="9">Belongs to the TatB family.</text>
</comment>
<dbReference type="PANTHER" id="PTHR33162:SF1">
    <property type="entry name" value="SEC-INDEPENDENT PROTEIN TRANSLOCASE PROTEIN TATA, CHLOROPLASTIC"/>
    <property type="match status" value="1"/>
</dbReference>
<feature type="transmembrane region" description="Helical" evidence="11">
    <location>
        <begin position="6"/>
        <end position="22"/>
    </location>
</feature>
<keyword evidence="4 9" id="KW-0812">Transmembrane</keyword>
<sequence>MFDIGFWELTLIAIIALLVIGPDRLPEVARTTGLWIRKARQFISGVKGDIEREFRAEELKRILKEQEEFQSVHEIIEETKTTVTDVTSQLSSLDSPIEDAGDSTKSSPNKPSEKANPGNTGNSHAPGDTNDGKG</sequence>
<dbReference type="PRINTS" id="PR01506">
    <property type="entry name" value="TATBPROTEIN"/>
</dbReference>
<dbReference type="AlphaFoldDB" id="A0A450XI66"/>
<keyword evidence="8 9" id="KW-0472">Membrane</keyword>
<keyword evidence="7 9" id="KW-0811">Translocation</keyword>
<feature type="region of interest" description="Disordered" evidence="10">
    <location>
        <begin position="83"/>
        <end position="134"/>
    </location>
</feature>
<dbReference type="GO" id="GO:0033281">
    <property type="term" value="C:TAT protein transport complex"/>
    <property type="evidence" value="ECO:0007669"/>
    <property type="project" value="UniProtKB-UniRule"/>
</dbReference>
<gene>
    <name evidence="9" type="primary">tatB</name>
    <name evidence="12" type="ORF">BECKMB1821G_GA0114241_104226</name>
    <name evidence="14" type="ORF">BECKMB1821H_GA0114242_10639</name>
    <name evidence="13" type="ORF">BECKMB1821I_GA0114274_10608</name>
</gene>
<evidence type="ECO:0000256" key="11">
    <source>
        <dbReference type="SAM" id="Phobius"/>
    </source>
</evidence>
<dbReference type="Pfam" id="PF02416">
    <property type="entry name" value="TatA_B_E"/>
    <property type="match status" value="1"/>
</dbReference>
<dbReference type="InterPro" id="IPR018448">
    <property type="entry name" value="TatB"/>
</dbReference>
<proteinExistence type="inferred from homology"/>
<keyword evidence="5 9" id="KW-0653">Protein transport</keyword>
<dbReference type="GO" id="GO:0008320">
    <property type="term" value="F:protein transmembrane transporter activity"/>
    <property type="evidence" value="ECO:0007669"/>
    <property type="project" value="UniProtKB-UniRule"/>
</dbReference>
<dbReference type="HAMAP" id="MF_00237">
    <property type="entry name" value="TatB"/>
    <property type="match status" value="1"/>
</dbReference>
<dbReference type="EMBL" id="CAADFQ010000060">
    <property type="protein sequence ID" value="VFK34062.1"/>
    <property type="molecule type" value="Genomic_DNA"/>
</dbReference>
<dbReference type="GO" id="GO:0043953">
    <property type="term" value="P:protein transport by the Tat complex"/>
    <property type="evidence" value="ECO:0007669"/>
    <property type="project" value="UniProtKB-UniRule"/>
</dbReference>
<evidence type="ECO:0000313" key="14">
    <source>
        <dbReference type="EMBL" id="VFK76564.1"/>
    </source>
</evidence>
<dbReference type="EMBL" id="CAADGH010000063">
    <property type="protein sequence ID" value="VFK76564.1"/>
    <property type="molecule type" value="Genomic_DNA"/>
</dbReference>
<reference evidence="12" key="1">
    <citation type="submission" date="2019-02" db="EMBL/GenBank/DDBJ databases">
        <authorList>
            <person name="Gruber-Vodicka R. H."/>
            <person name="Seah K. B. B."/>
        </authorList>
    </citation>
    <scope>NUCLEOTIDE SEQUENCE</scope>
    <source>
        <strain evidence="12">BECK_BZ197</strain>
        <strain evidence="14">BECK_BZ198</strain>
        <strain evidence="13">BECK_BZ199</strain>
    </source>
</reference>
<evidence type="ECO:0000256" key="4">
    <source>
        <dbReference type="ARBA" id="ARBA00022692"/>
    </source>
</evidence>